<name>A0AAD5H8H1_9CHLO</name>
<dbReference type="AlphaFoldDB" id="A0AAD5H8H1"/>
<feature type="chain" id="PRO_5042038424" evidence="1">
    <location>
        <begin position="25"/>
        <end position="176"/>
    </location>
</feature>
<sequence length="176" mass="18730">MQRATLACVAAALALLAAAPLAAALLSQPANEGIPPGFAGLWAEEREGVDGGPSMLLSRQWLPDGNGFVMYTQISDNGTLVKGAFVRDRFLGWECAGKGGVVHFFTRTTDYDAEGQFVRERELCLAGVLQGGQLTYNYTLAEDGCPGPDEYDRWTARSVPTTLLPGVEGDSVDSCP</sequence>
<protein>
    <submittedName>
        <fullName evidence="2">Uncharacterized protein</fullName>
    </submittedName>
</protein>
<keyword evidence="1" id="KW-0732">Signal</keyword>
<dbReference type="Proteomes" id="UP001205105">
    <property type="component" value="Unassembled WGS sequence"/>
</dbReference>
<accession>A0AAD5H8H1</accession>
<organism evidence="2 3">
    <name type="scientific">Chlorella ohadii</name>
    <dbReference type="NCBI Taxonomy" id="2649997"/>
    <lineage>
        <taxon>Eukaryota</taxon>
        <taxon>Viridiplantae</taxon>
        <taxon>Chlorophyta</taxon>
        <taxon>core chlorophytes</taxon>
        <taxon>Trebouxiophyceae</taxon>
        <taxon>Chlorellales</taxon>
        <taxon>Chlorellaceae</taxon>
        <taxon>Chlorella clade</taxon>
        <taxon>Chlorella</taxon>
    </lineage>
</organism>
<reference evidence="2" key="1">
    <citation type="submission" date="2020-11" db="EMBL/GenBank/DDBJ databases">
        <title>Chlorella ohadii genome sequencing and assembly.</title>
        <authorList>
            <person name="Murik O."/>
            <person name="Treves H."/>
            <person name="Kedem I."/>
            <person name="Shotland Y."/>
            <person name="Kaplan A."/>
        </authorList>
    </citation>
    <scope>NUCLEOTIDE SEQUENCE</scope>
    <source>
        <strain evidence="2">1</strain>
    </source>
</reference>
<gene>
    <name evidence="2" type="ORF">COHA_002862</name>
</gene>
<dbReference type="EMBL" id="JADXDR010000037">
    <property type="protein sequence ID" value="KAI7843622.1"/>
    <property type="molecule type" value="Genomic_DNA"/>
</dbReference>
<feature type="signal peptide" evidence="1">
    <location>
        <begin position="1"/>
        <end position="24"/>
    </location>
</feature>
<comment type="caution">
    <text evidence="2">The sequence shown here is derived from an EMBL/GenBank/DDBJ whole genome shotgun (WGS) entry which is preliminary data.</text>
</comment>
<evidence type="ECO:0000256" key="1">
    <source>
        <dbReference type="SAM" id="SignalP"/>
    </source>
</evidence>
<proteinExistence type="predicted"/>
<keyword evidence="3" id="KW-1185">Reference proteome</keyword>
<evidence type="ECO:0000313" key="2">
    <source>
        <dbReference type="EMBL" id="KAI7843622.1"/>
    </source>
</evidence>
<evidence type="ECO:0000313" key="3">
    <source>
        <dbReference type="Proteomes" id="UP001205105"/>
    </source>
</evidence>